<dbReference type="Gene3D" id="1.10.340.70">
    <property type="match status" value="1"/>
</dbReference>
<proteinExistence type="predicted"/>
<name>A0A8S3SGW3_MYTED</name>
<evidence type="ECO:0000256" key="1">
    <source>
        <dbReference type="PROSITE-ProRule" id="PRU00042"/>
    </source>
</evidence>
<dbReference type="PANTHER" id="PTHR37984:SF15">
    <property type="entry name" value="INTEGRASE CATALYTIC DOMAIN-CONTAINING PROTEIN"/>
    <property type="match status" value="1"/>
</dbReference>
<dbReference type="InterPro" id="IPR050951">
    <property type="entry name" value="Retrovirus_Pol_polyprotein"/>
</dbReference>
<reference evidence="4" key="1">
    <citation type="submission" date="2021-03" db="EMBL/GenBank/DDBJ databases">
        <authorList>
            <person name="Bekaert M."/>
        </authorList>
    </citation>
    <scope>NUCLEOTIDE SEQUENCE</scope>
</reference>
<evidence type="ECO:0000256" key="2">
    <source>
        <dbReference type="SAM" id="MobiDB-lite"/>
    </source>
</evidence>
<feature type="region of interest" description="Disordered" evidence="2">
    <location>
        <begin position="263"/>
        <end position="282"/>
    </location>
</feature>
<comment type="caution">
    <text evidence="4">The sequence shown here is derived from an EMBL/GenBank/DDBJ whole genome shotgun (WGS) entry which is preliminary data.</text>
</comment>
<dbReference type="AlphaFoldDB" id="A0A8S3SGW3"/>
<dbReference type="EMBL" id="CAJPWZ010001472">
    <property type="protein sequence ID" value="CAG2216150.1"/>
    <property type="molecule type" value="Genomic_DNA"/>
</dbReference>
<evidence type="ECO:0000313" key="5">
    <source>
        <dbReference type="Proteomes" id="UP000683360"/>
    </source>
</evidence>
<keyword evidence="1" id="KW-0862">Zinc</keyword>
<feature type="region of interest" description="Disordered" evidence="2">
    <location>
        <begin position="376"/>
        <end position="395"/>
    </location>
</feature>
<dbReference type="OrthoDB" id="6186459at2759"/>
<dbReference type="FunFam" id="1.10.340.70:FF:000001">
    <property type="entry name" value="Retrovirus-related Pol polyprotein from transposon gypsy-like Protein"/>
    <property type="match status" value="1"/>
</dbReference>
<feature type="domain" description="C2H2-type" evidence="3">
    <location>
        <begin position="329"/>
        <end position="359"/>
    </location>
</feature>
<dbReference type="PANTHER" id="PTHR37984">
    <property type="entry name" value="PROTEIN CBG26694"/>
    <property type="match status" value="1"/>
</dbReference>
<accession>A0A8S3SGW3</accession>
<evidence type="ECO:0000313" key="4">
    <source>
        <dbReference type="EMBL" id="CAG2216150.1"/>
    </source>
</evidence>
<sequence>MKIKHRPRSQYQNADSLSRIPCRQCGYSSDWKAQQLVQTVSSKPDECERDKEDDTEISLKHLQGNDKNLQIVRQWVQDGQRPNLKNLGEYNFVIKSLWSQFDDLKIQDGVLCNVHRNNNKSRVIVPLTERRRILQQCHDNKTSGHLGIKKTLSRIKDRFYWPGVRQDIVAYIAGCEVCAKRKGPNKRQRAPMQLQKSEYSVVNYLINCGRRGRPQVIHVDRMRLCKGQLLRGEIETNENENQDDTFVPESVLPEMFNEELDSADNIVDQSDSRDESDYTGRPQMVNTNVTVRNRQDWRCHFCNTDCKTEGAWDVHTLKCAKEKREREKFRCTESGCNYASSRKQDLNRHRKRVHGLEKALEESDWETQNPVDLLDIIDTSDDQRKTNKTKPSSSS</sequence>
<dbReference type="InterPro" id="IPR041588">
    <property type="entry name" value="Integrase_H2C2"/>
</dbReference>
<evidence type="ECO:0000259" key="3">
    <source>
        <dbReference type="PROSITE" id="PS50157"/>
    </source>
</evidence>
<dbReference type="Pfam" id="PF17921">
    <property type="entry name" value="Integrase_H2C2"/>
    <property type="match status" value="1"/>
</dbReference>
<keyword evidence="5" id="KW-1185">Reference proteome</keyword>
<dbReference type="GO" id="GO:0008270">
    <property type="term" value="F:zinc ion binding"/>
    <property type="evidence" value="ECO:0007669"/>
    <property type="project" value="UniProtKB-KW"/>
</dbReference>
<keyword evidence="1" id="KW-0479">Metal-binding</keyword>
<gene>
    <name evidence="4" type="ORF">MEDL_29891</name>
</gene>
<dbReference type="Proteomes" id="UP000683360">
    <property type="component" value="Unassembled WGS sequence"/>
</dbReference>
<dbReference type="SMART" id="SM00355">
    <property type="entry name" value="ZnF_C2H2"/>
    <property type="match status" value="2"/>
</dbReference>
<keyword evidence="1" id="KW-0863">Zinc-finger</keyword>
<dbReference type="Gene3D" id="3.30.160.60">
    <property type="entry name" value="Classic Zinc Finger"/>
    <property type="match status" value="1"/>
</dbReference>
<dbReference type="InterPro" id="IPR013087">
    <property type="entry name" value="Znf_C2H2_type"/>
</dbReference>
<dbReference type="PROSITE" id="PS50157">
    <property type="entry name" value="ZINC_FINGER_C2H2_2"/>
    <property type="match status" value="1"/>
</dbReference>
<organism evidence="4 5">
    <name type="scientific">Mytilus edulis</name>
    <name type="common">Blue mussel</name>
    <dbReference type="NCBI Taxonomy" id="6550"/>
    <lineage>
        <taxon>Eukaryota</taxon>
        <taxon>Metazoa</taxon>
        <taxon>Spiralia</taxon>
        <taxon>Lophotrochozoa</taxon>
        <taxon>Mollusca</taxon>
        <taxon>Bivalvia</taxon>
        <taxon>Autobranchia</taxon>
        <taxon>Pteriomorphia</taxon>
        <taxon>Mytilida</taxon>
        <taxon>Mytiloidea</taxon>
        <taxon>Mytilidae</taxon>
        <taxon>Mytilinae</taxon>
        <taxon>Mytilus</taxon>
    </lineage>
</organism>
<protein>
    <recommendedName>
        <fullName evidence="3">C2H2-type domain-containing protein</fullName>
    </recommendedName>
</protein>